<dbReference type="EMBL" id="JACDUT010000004">
    <property type="protein sequence ID" value="MBA2874711.1"/>
    <property type="molecule type" value="Genomic_DNA"/>
</dbReference>
<protein>
    <submittedName>
        <fullName evidence="1">Diketogulonate reductase-like aldo/keto reductase</fullName>
    </submittedName>
</protein>
<comment type="caution">
    <text evidence="1">The sequence shown here is derived from an EMBL/GenBank/DDBJ whole genome shotgun (WGS) entry which is preliminary data.</text>
</comment>
<gene>
    <name evidence="1" type="ORF">HNR31_001482</name>
</gene>
<reference evidence="1 2" key="1">
    <citation type="submission" date="2020-07" db="EMBL/GenBank/DDBJ databases">
        <title>Genomic Encyclopedia of Type Strains, Phase IV (KMG-IV): sequencing the most valuable type-strain genomes for metagenomic binning, comparative biology and taxonomic classification.</title>
        <authorList>
            <person name="Goeker M."/>
        </authorList>
    </citation>
    <scope>NUCLEOTIDE SEQUENCE [LARGE SCALE GENOMIC DNA]</scope>
    <source>
        <strain evidence="1 2">DSM 15730</strain>
    </source>
</reference>
<accession>A0A7V9Z669</accession>
<sequence>MVRKSSIPSKQRLEVGYAILMQTLYTKTKKKRQEIRESGVTKEEVFIMTKVWNFDRGCGDDIKRA</sequence>
<evidence type="ECO:0000313" key="2">
    <source>
        <dbReference type="Proteomes" id="UP000523087"/>
    </source>
</evidence>
<keyword evidence="2" id="KW-1185">Reference proteome</keyword>
<name>A0A7V9Z669_9BACL</name>
<dbReference type="Proteomes" id="UP000523087">
    <property type="component" value="Unassembled WGS sequence"/>
</dbReference>
<proteinExistence type="predicted"/>
<dbReference type="AlphaFoldDB" id="A0A7V9Z669"/>
<evidence type="ECO:0000313" key="1">
    <source>
        <dbReference type="EMBL" id="MBA2874711.1"/>
    </source>
</evidence>
<organism evidence="1 2">
    <name type="scientific">Thermaerobacillus caldiproteolyticus</name>
    <dbReference type="NCBI Taxonomy" id="247480"/>
    <lineage>
        <taxon>Bacteria</taxon>
        <taxon>Bacillati</taxon>
        <taxon>Bacillota</taxon>
        <taxon>Bacilli</taxon>
        <taxon>Bacillales</taxon>
        <taxon>Anoxybacillaceae</taxon>
        <taxon>Thermaerobacillus</taxon>
    </lineage>
</organism>